<feature type="compositionally biased region" description="Low complexity" evidence="2">
    <location>
        <begin position="72"/>
        <end position="82"/>
    </location>
</feature>
<dbReference type="Proteomes" id="UP000070544">
    <property type="component" value="Unassembled WGS sequence"/>
</dbReference>
<accession>A0A139AEQ4</accession>
<dbReference type="InterPro" id="IPR050593">
    <property type="entry name" value="LovG"/>
</dbReference>
<protein>
    <recommendedName>
        <fullName evidence="3">Serine hydrolase domain-containing protein</fullName>
    </recommendedName>
</protein>
<gene>
    <name evidence="4" type="ORF">M427DRAFT_57062</name>
</gene>
<dbReference type="GO" id="GO:0016787">
    <property type="term" value="F:hydrolase activity"/>
    <property type="evidence" value="ECO:0007669"/>
    <property type="project" value="UniProtKB-KW"/>
</dbReference>
<dbReference type="STRING" id="1344416.A0A139AEQ4"/>
<evidence type="ECO:0000259" key="3">
    <source>
        <dbReference type="Pfam" id="PF03959"/>
    </source>
</evidence>
<dbReference type="SUPFAM" id="SSF53474">
    <property type="entry name" value="alpha/beta-Hydrolases"/>
    <property type="match status" value="1"/>
</dbReference>
<dbReference type="EMBL" id="KQ965765">
    <property type="protein sequence ID" value="KXS14915.1"/>
    <property type="molecule type" value="Genomic_DNA"/>
</dbReference>
<feature type="domain" description="Serine hydrolase" evidence="3">
    <location>
        <begin position="12"/>
        <end position="303"/>
    </location>
</feature>
<name>A0A139AEQ4_GONPJ</name>
<feature type="region of interest" description="Disordered" evidence="2">
    <location>
        <begin position="58"/>
        <end position="89"/>
    </location>
</feature>
<dbReference type="GO" id="GO:0005737">
    <property type="term" value="C:cytoplasm"/>
    <property type="evidence" value="ECO:0007669"/>
    <property type="project" value="TreeGrafter"/>
</dbReference>
<evidence type="ECO:0000313" key="5">
    <source>
        <dbReference type="Proteomes" id="UP000070544"/>
    </source>
</evidence>
<dbReference type="OrthoDB" id="414698at2759"/>
<evidence type="ECO:0000256" key="1">
    <source>
        <dbReference type="ARBA" id="ARBA00022801"/>
    </source>
</evidence>
<dbReference type="PANTHER" id="PTHR48070">
    <property type="entry name" value="ESTERASE OVCA2"/>
    <property type="match status" value="1"/>
</dbReference>
<proteinExistence type="predicted"/>
<keyword evidence="1" id="KW-0378">Hydrolase</keyword>
<dbReference type="PANTHER" id="PTHR48070:SF6">
    <property type="entry name" value="ESTERASE OVCA2"/>
    <property type="match status" value="1"/>
</dbReference>
<dbReference type="InterPro" id="IPR005645">
    <property type="entry name" value="FSH-like_dom"/>
</dbReference>
<organism evidence="4 5">
    <name type="scientific">Gonapodya prolifera (strain JEL478)</name>
    <name type="common">Monoblepharis prolifera</name>
    <dbReference type="NCBI Taxonomy" id="1344416"/>
    <lineage>
        <taxon>Eukaryota</taxon>
        <taxon>Fungi</taxon>
        <taxon>Fungi incertae sedis</taxon>
        <taxon>Chytridiomycota</taxon>
        <taxon>Chytridiomycota incertae sedis</taxon>
        <taxon>Monoblepharidomycetes</taxon>
        <taxon>Monoblepharidales</taxon>
        <taxon>Gonapodyaceae</taxon>
        <taxon>Gonapodya</taxon>
    </lineage>
</organism>
<keyword evidence="5" id="KW-1185">Reference proteome</keyword>
<sequence>MPAPPRTPTPSKPQRILAFHGYLQSGQILRNKVGAITKTVKSNAEFVFLTAHHPASKDIFGPVSPPTPPPGGSTSFSDSTPPADVDEQLSSLPSEPYLFGWYDIPQPTPLSTDPDVVSRVLSTYRDSLRTISSIFLPRRHESAVDTRALPLSGVVTLEYPVADDDLPRLGPFDGVLGFSMGCAMAAMSLFEANRKNDSTTLKLPRYGIFFCGTSRGVDLILRNELLESGYRSGGQDENPDISSRFSQMREQMKSIKTLHFIGKKDAVVPNELSIRFADLFTDPEIIYFDGGHVVPGDAPTRKKVLEFIRAQNS</sequence>
<dbReference type="InterPro" id="IPR029058">
    <property type="entry name" value="AB_hydrolase_fold"/>
</dbReference>
<dbReference type="GO" id="GO:0005634">
    <property type="term" value="C:nucleus"/>
    <property type="evidence" value="ECO:0007669"/>
    <property type="project" value="TreeGrafter"/>
</dbReference>
<dbReference type="Pfam" id="PF03959">
    <property type="entry name" value="FSH1"/>
    <property type="match status" value="1"/>
</dbReference>
<evidence type="ECO:0000256" key="2">
    <source>
        <dbReference type="SAM" id="MobiDB-lite"/>
    </source>
</evidence>
<evidence type="ECO:0000313" key="4">
    <source>
        <dbReference type="EMBL" id="KXS14915.1"/>
    </source>
</evidence>
<dbReference type="Gene3D" id="3.40.50.1820">
    <property type="entry name" value="alpha/beta hydrolase"/>
    <property type="match status" value="1"/>
</dbReference>
<reference evidence="4 5" key="1">
    <citation type="journal article" date="2015" name="Genome Biol. Evol.">
        <title>Phylogenomic analyses indicate that early fungi evolved digesting cell walls of algal ancestors of land plants.</title>
        <authorList>
            <person name="Chang Y."/>
            <person name="Wang S."/>
            <person name="Sekimoto S."/>
            <person name="Aerts A.L."/>
            <person name="Choi C."/>
            <person name="Clum A."/>
            <person name="LaButti K.M."/>
            <person name="Lindquist E.A."/>
            <person name="Yee Ngan C."/>
            <person name="Ohm R.A."/>
            <person name="Salamov A.A."/>
            <person name="Grigoriev I.V."/>
            <person name="Spatafora J.W."/>
            <person name="Berbee M.L."/>
        </authorList>
    </citation>
    <scope>NUCLEOTIDE SEQUENCE [LARGE SCALE GENOMIC DNA]</scope>
    <source>
        <strain evidence="4 5">JEL478</strain>
    </source>
</reference>
<dbReference type="AlphaFoldDB" id="A0A139AEQ4"/>